<accession>A0A7W3JNM8</accession>
<dbReference type="Proteomes" id="UP000526083">
    <property type="component" value="Unassembled WGS sequence"/>
</dbReference>
<proteinExistence type="predicted"/>
<dbReference type="EMBL" id="JACGWY010000002">
    <property type="protein sequence ID" value="MBA8816171.1"/>
    <property type="molecule type" value="Genomic_DNA"/>
</dbReference>
<gene>
    <name evidence="1" type="ORF">FHX48_001244</name>
</gene>
<name>A0A7W3JNM8_9MICO</name>
<dbReference type="AlphaFoldDB" id="A0A7W3JNM8"/>
<sequence length="36" mass="3927">MDGVLASRRLPILGAEVGFLGYIADNCCHEHERLVA</sequence>
<keyword evidence="2" id="KW-1185">Reference proteome</keyword>
<evidence type="ECO:0000313" key="2">
    <source>
        <dbReference type="Proteomes" id="UP000526083"/>
    </source>
</evidence>
<comment type="caution">
    <text evidence="1">The sequence shown here is derived from an EMBL/GenBank/DDBJ whole genome shotgun (WGS) entry which is preliminary data.</text>
</comment>
<protein>
    <submittedName>
        <fullName evidence="1">Uncharacterized protein</fullName>
    </submittedName>
</protein>
<evidence type="ECO:0000313" key="1">
    <source>
        <dbReference type="EMBL" id="MBA8816171.1"/>
    </source>
</evidence>
<reference evidence="1 2" key="1">
    <citation type="submission" date="2020-07" db="EMBL/GenBank/DDBJ databases">
        <title>Sequencing the genomes of 1000 actinobacteria strains.</title>
        <authorList>
            <person name="Klenk H.-P."/>
        </authorList>
    </citation>
    <scope>NUCLEOTIDE SEQUENCE [LARGE SCALE GENOMIC DNA]</scope>
    <source>
        <strain evidence="1 2">DSM 27576</strain>
    </source>
</reference>
<organism evidence="1 2">
    <name type="scientific">Microbacterium halimionae</name>
    <dbReference type="NCBI Taxonomy" id="1526413"/>
    <lineage>
        <taxon>Bacteria</taxon>
        <taxon>Bacillati</taxon>
        <taxon>Actinomycetota</taxon>
        <taxon>Actinomycetes</taxon>
        <taxon>Micrococcales</taxon>
        <taxon>Microbacteriaceae</taxon>
        <taxon>Microbacterium</taxon>
    </lineage>
</organism>